<proteinExistence type="predicted"/>
<sequence length="578" mass="66114">MTELQKLTASLNFTCSYYDHKCRDIPQMIDEFHKNGHKLTSEFTLAYLQKLVGINGNSSCIYQNSDWVGSIIKIYSYLVPKREEMILLITGYNGSVYASNKNLNENSTILWKSIVKSIKEIPVDIFEYGIRVRNFYVLSLIVDFTKGTSKCIEDLCKHGTKNDTLILNIIDKLFLQKITITLTALNNAVKSGLIDIAISFVQKGIHPDNTTLVSACRLRDERLIKILLACNLTPTKECFESLIYYHPSSSEANKIASIIDLLIQCGYKITYNDIIFSLEKRQYVNNISSFDIKFDNKIIEKCASLSYYPYSEKDIKVKPTIECLRIECQKPGNIKNIKMLINSGLKPDIQCLRNACSVKNNTQGIRLLVDKYGLKIDLECLKLMASAIGNKQLSYMLENIDLQQESNKDVSKIKKVEFSDEEINNESEEINNEINIGINKKDIDEIAKPINGDCQKAEELKKHISSDKKPDIPSNKSIDVHKIQPLSENEIKLIDHRKKYGLLPEGIQIFNVKKTTKMTVIEIRNLLTKYIVDNNLIDKNNKAYINLNDDLIKILKTEKNKCIEFIDLDNLVNKLIKF</sequence>
<dbReference type="InterPro" id="IPR036885">
    <property type="entry name" value="SWIB_MDM2_dom_sf"/>
</dbReference>
<gene>
    <name evidence="2" type="ORF">Indivirus_2_74</name>
</gene>
<dbReference type="InterPro" id="IPR036770">
    <property type="entry name" value="Ankyrin_rpt-contain_sf"/>
</dbReference>
<organism evidence="2">
    <name type="scientific">Indivirus ILV1</name>
    <dbReference type="NCBI Taxonomy" id="1977633"/>
    <lineage>
        <taxon>Viruses</taxon>
        <taxon>Varidnaviria</taxon>
        <taxon>Bamfordvirae</taxon>
        <taxon>Nucleocytoviricota</taxon>
        <taxon>Megaviricetes</taxon>
        <taxon>Imitervirales</taxon>
        <taxon>Mimiviridae</taxon>
        <taxon>Klosneuvirinae</taxon>
        <taxon>Indivirus</taxon>
    </lineage>
</organism>
<dbReference type="InterPro" id="IPR058886">
    <property type="entry name" value="SWIB_eIF2D"/>
</dbReference>
<dbReference type="SUPFAM" id="SSF47592">
    <property type="entry name" value="SWIB/MDM2 domain"/>
    <property type="match status" value="1"/>
</dbReference>
<accession>A0A1V0SDA2</accession>
<dbReference type="EMBL" id="KY684086">
    <property type="protein sequence ID" value="ARF09695.1"/>
    <property type="molecule type" value="Genomic_DNA"/>
</dbReference>
<protein>
    <submittedName>
        <fullName evidence="2">SWIB/MDM2 domain protein</fullName>
    </submittedName>
</protein>
<evidence type="ECO:0000313" key="2">
    <source>
        <dbReference type="EMBL" id="ARF09695.1"/>
    </source>
</evidence>
<dbReference type="Pfam" id="PF26291">
    <property type="entry name" value="SWIB_eIF2D"/>
    <property type="match status" value="1"/>
</dbReference>
<dbReference type="SUPFAM" id="SSF48403">
    <property type="entry name" value="Ankyrin repeat"/>
    <property type="match status" value="1"/>
</dbReference>
<feature type="domain" description="DM2" evidence="1">
    <location>
        <begin position="495"/>
        <end position="578"/>
    </location>
</feature>
<evidence type="ECO:0000259" key="1">
    <source>
        <dbReference type="PROSITE" id="PS51925"/>
    </source>
</evidence>
<dbReference type="InterPro" id="IPR003121">
    <property type="entry name" value="SWIB_MDM2_domain"/>
</dbReference>
<dbReference type="PROSITE" id="PS51925">
    <property type="entry name" value="SWIB_MDM2"/>
    <property type="match status" value="1"/>
</dbReference>
<dbReference type="Gene3D" id="1.10.245.10">
    <property type="entry name" value="SWIB/MDM2 domain"/>
    <property type="match status" value="1"/>
</dbReference>
<reference evidence="2" key="1">
    <citation type="journal article" date="2017" name="Science">
        <title>Giant viruses with an expanded complement of translation system components.</title>
        <authorList>
            <person name="Schulz F."/>
            <person name="Yutin N."/>
            <person name="Ivanova N.N."/>
            <person name="Ortega D.R."/>
            <person name="Lee T.K."/>
            <person name="Vierheilig J."/>
            <person name="Daims H."/>
            <person name="Horn M."/>
            <person name="Wagner M."/>
            <person name="Jensen G.J."/>
            <person name="Kyrpides N.C."/>
            <person name="Koonin E.V."/>
            <person name="Woyke T."/>
        </authorList>
    </citation>
    <scope>NUCLEOTIDE SEQUENCE</scope>
    <source>
        <strain evidence="2">ILV1</strain>
    </source>
</reference>
<name>A0A1V0SDA2_9VIRU</name>